<feature type="transmembrane region" description="Helical" evidence="7">
    <location>
        <begin position="12"/>
        <end position="36"/>
    </location>
</feature>
<feature type="transmembrane region" description="Helical" evidence="7">
    <location>
        <begin position="114"/>
        <end position="134"/>
    </location>
</feature>
<evidence type="ECO:0000256" key="1">
    <source>
        <dbReference type="ARBA" id="ARBA00004651"/>
    </source>
</evidence>
<dbReference type="NCBIfam" id="NF033936">
    <property type="entry name" value="CuZnOut_SO0444"/>
    <property type="match status" value="1"/>
</dbReference>
<feature type="transmembrane region" description="Helical" evidence="7">
    <location>
        <begin position="244"/>
        <end position="264"/>
    </location>
</feature>
<evidence type="ECO:0000313" key="8">
    <source>
        <dbReference type="EMBL" id="MFM2484267.1"/>
    </source>
</evidence>
<sequence length="366" mass="38812">MQTLYSIGQAFVNLWLDAAAWLVLGLIVAGLLQTLLHSDKLAQHLRGDGLWPAIKAALLGMPLPLCSCGVIPAAIGLRRAGASKSATTAFLISTPETGVDSIAISYALLGPFMAIIRPIAAVCSAIVSAALVLLESNHSQATTPTKTPCHAQSSCCCHDHGTESATSTNQGLIKRLWQGQRYAFSELLEDLSVWLLVGLLISAIVVTKVPYDALADISRGPWAMIIMALIGVPMYICASASTPLAAGLMLAGVSPGAILVFLLAGPATNVATLGMVHKEMGWQTLISYLVGVIGVAIGFGYLTNWLVDLWQINIQNELSSSHNLMPSWLAATAAIFLAIVVLVDLCRKVRSLLSAHHRHSHDGHHH</sequence>
<comment type="subcellular location">
    <subcellularLocation>
        <location evidence="1">Cell membrane</location>
        <topology evidence="1">Multi-pass membrane protein</topology>
    </subcellularLocation>
</comment>
<comment type="similarity">
    <text evidence="2">Belongs to the UPF0718 family.</text>
</comment>
<feature type="transmembrane region" description="Helical" evidence="7">
    <location>
        <begin position="285"/>
        <end position="307"/>
    </location>
</feature>
<feature type="transmembrane region" description="Helical" evidence="7">
    <location>
        <begin position="191"/>
        <end position="209"/>
    </location>
</feature>
<keyword evidence="3" id="KW-1003">Cell membrane</keyword>
<feature type="transmembrane region" description="Helical" evidence="7">
    <location>
        <begin position="56"/>
        <end position="77"/>
    </location>
</feature>
<evidence type="ECO:0000256" key="4">
    <source>
        <dbReference type="ARBA" id="ARBA00022692"/>
    </source>
</evidence>
<proteinExistence type="inferred from homology"/>
<evidence type="ECO:0000313" key="9">
    <source>
        <dbReference type="Proteomes" id="UP001629953"/>
    </source>
</evidence>
<evidence type="ECO:0000256" key="7">
    <source>
        <dbReference type="SAM" id="Phobius"/>
    </source>
</evidence>
<dbReference type="Proteomes" id="UP001629953">
    <property type="component" value="Unassembled WGS sequence"/>
</dbReference>
<feature type="transmembrane region" description="Helical" evidence="7">
    <location>
        <begin position="327"/>
        <end position="346"/>
    </location>
</feature>
<keyword evidence="6 7" id="KW-0472">Membrane</keyword>
<evidence type="ECO:0000256" key="2">
    <source>
        <dbReference type="ARBA" id="ARBA00006386"/>
    </source>
</evidence>
<feature type="transmembrane region" description="Helical" evidence="7">
    <location>
        <begin position="221"/>
        <end position="238"/>
    </location>
</feature>
<protein>
    <submittedName>
        <fullName evidence="8">SO_0444 family Cu/Zn efflux transporter</fullName>
    </submittedName>
</protein>
<dbReference type="InterPro" id="IPR052923">
    <property type="entry name" value="UPF0718"/>
</dbReference>
<organism evidence="8 9">
    <name type="scientific">Celerinatantimonas yamalensis</name>
    <dbReference type="NCBI Taxonomy" id="559956"/>
    <lineage>
        <taxon>Bacteria</taxon>
        <taxon>Pseudomonadati</taxon>
        <taxon>Pseudomonadota</taxon>
        <taxon>Gammaproteobacteria</taxon>
        <taxon>Celerinatantimonadaceae</taxon>
        <taxon>Celerinatantimonas</taxon>
    </lineage>
</organism>
<keyword evidence="4 7" id="KW-0812">Transmembrane</keyword>
<keyword evidence="5 7" id="KW-1133">Transmembrane helix</keyword>
<gene>
    <name evidence="8" type="ORF">ABUE30_04165</name>
</gene>
<evidence type="ECO:0000256" key="5">
    <source>
        <dbReference type="ARBA" id="ARBA00022989"/>
    </source>
</evidence>
<dbReference type="PANTHER" id="PTHR34184:SF4">
    <property type="entry name" value="UPF0718 PROTEIN YCGR"/>
    <property type="match status" value="1"/>
</dbReference>
<dbReference type="Pfam" id="PF03773">
    <property type="entry name" value="ArsP_1"/>
    <property type="match status" value="1"/>
</dbReference>
<dbReference type="EMBL" id="JBEQCT010000001">
    <property type="protein sequence ID" value="MFM2484267.1"/>
    <property type="molecule type" value="Genomic_DNA"/>
</dbReference>
<evidence type="ECO:0000256" key="6">
    <source>
        <dbReference type="ARBA" id="ARBA00023136"/>
    </source>
</evidence>
<name>A0ABW9G451_9GAMM</name>
<evidence type="ECO:0000256" key="3">
    <source>
        <dbReference type="ARBA" id="ARBA00022475"/>
    </source>
</evidence>
<comment type="caution">
    <text evidence="8">The sequence shown here is derived from an EMBL/GenBank/DDBJ whole genome shotgun (WGS) entry which is preliminary data.</text>
</comment>
<dbReference type="RefSeq" id="WP_408622400.1">
    <property type="nucleotide sequence ID" value="NZ_JBEQCT010000001.1"/>
</dbReference>
<keyword evidence="9" id="KW-1185">Reference proteome</keyword>
<accession>A0ABW9G451</accession>
<reference evidence="8 9" key="1">
    <citation type="journal article" date="2013" name="Int. J. Syst. Evol. Microbiol.">
        <title>Celerinatantimonas yamalensis sp. nov., a cold-adapted diazotrophic bacterium from a cold permafrost brine.</title>
        <authorList>
            <person name="Shcherbakova V."/>
            <person name="Chuvilskaya N."/>
            <person name="Rivkina E."/>
            <person name="Demidov N."/>
            <person name="Uchaeva V."/>
            <person name="Suetin S."/>
            <person name="Suzina N."/>
            <person name="Gilichinsky D."/>
        </authorList>
    </citation>
    <scope>NUCLEOTIDE SEQUENCE [LARGE SCALE GENOMIC DNA]</scope>
    <source>
        <strain evidence="8 9">C7</strain>
    </source>
</reference>
<dbReference type="PANTHER" id="PTHR34184">
    <property type="entry name" value="UPF0718 PROTEIN YCGR"/>
    <property type="match status" value="1"/>
</dbReference>
<dbReference type="InterPro" id="IPR005524">
    <property type="entry name" value="DUF318"/>
</dbReference>